<comment type="caution">
    <text evidence="1">The sequence shown here is derived from an EMBL/GenBank/DDBJ whole genome shotgun (WGS) entry which is preliminary data.</text>
</comment>
<organism evidence="1 2">
    <name type="scientific">Streptomyces candidus</name>
    <dbReference type="NCBI Taxonomy" id="67283"/>
    <lineage>
        <taxon>Bacteria</taxon>
        <taxon>Bacillati</taxon>
        <taxon>Actinomycetota</taxon>
        <taxon>Actinomycetes</taxon>
        <taxon>Kitasatosporales</taxon>
        <taxon>Streptomycetaceae</taxon>
        <taxon>Streptomyces</taxon>
    </lineage>
</organism>
<proteinExistence type="predicted"/>
<accession>A0A7X0HFS2</accession>
<keyword evidence="1" id="KW-0560">Oxidoreductase</keyword>
<dbReference type="InterPro" id="IPR011008">
    <property type="entry name" value="Dimeric_a/b-barrel"/>
</dbReference>
<dbReference type="SUPFAM" id="SSF54909">
    <property type="entry name" value="Dimeric alpha+beta barrel"/>
    <property type="match status" value="2"/>
</dbReference>
<dbReference type="EMBL" id="JACHEM010000007">
    <property type="protein sequence ID" value="MBB6436706.1"/>
    <property type="molecule type" value="Genomic_DNA"/>
</dbReference>
<gene>
    <name evidence="1" type="ORF">HNQ79_003179</name>
</gene>
<name>A0A7X0HFS2_9ACTN</name>
<keyword evidence="1" id="KW-0503">Monooxygenase</keyword>
<keyword evidence="2" id="KW-1185">Reference proteome</keyword>
<dbReference type="RefSeq" id="WP_185031385.1">
    <property type="nucleotide sequence ID" value="NZ_BNBN01000010.1"/>
</dbReference>
<dbReference type="GO" id="GO:0004497">
    <property type="term" value="F:monooxygenase activity"/>
    <property type="evidence" value="ECO:0007669"/>
    <property type="project" value="UniProtKB-KW"/>
</dbReference>
<evidence type="ECO:0000313" key="1">
    <source>
        <dbReference type="EMBL" id="MBB6436706.1"/>
    </source>
</evidence>
<reference evidence="1 2" key="1">
    <citation type="submission" date="2020-08" db="EMBL/GenBank/DDBJ databases">
        <title>Genomic Encyclopedia of Type Strains, Phase IV (KMG-IV): sequencing the most valuable type-strain genomes for metagenomic binning, comparative biology and taxonomic classification.</title>
        <authorList>
            <person name="Goeker M."/>
        </authorList>
    </citation>
    <scope>NUCLEOTIDE SEQUENCE [LARGE SCALE GENOMIC DNA]</scope>
    <source>
        <strain evidence="1 2">DSM 40141</strain>
    </source>
</reference>
<protein>
    <submittedName>
        <fullName evidence="1">Heme-degrading monooxygenase HmoA</fullName>
    </submittedName>
</protein>
<dbReference type="Proteomes" id="UP000540423">
    <property type="component" value="Unassembled WGS sequence"/>
</dbReference>
<dbReference type="Gene3D" id="3.30.70.100">
    <property type="match status" value="2"/>
</dbReference>
<evidence type="ECO:0000313" key="2">
    <source>
        <dbReference type="Proteomes" id="UP000540423"/>
    </source>
</evidence>
<sequence>MSERDPARPVTVVNRFEVRGDIGTFEAAFRAHSQFLRHRPGFDFLVTMRLVDRPRVYVNLGHWKRLSGLLDTVHDDTFVAHVQRLAPMVRTEADQALSVSRVLSETAAVGESTIVLLSAQAYGNPAGFEERYAALGEACRATAGFGGSDLLRSTVRPLTYTGVLWWSDGDHCDRALAAGQWQSALDELSQSAEVVVERSRHLAYERGTRAAEG</sequence>
<dbReference type="AlphaFoldDB" id="A0A7X0HFS2"/>